<evidence type="ECO:0000256" key="4">
    <source>
        <dbReference type="ARBA" id="ARBA00022771"/>
    </source>
</evidence>
<evidence type="ECO:0000313" key="19">
    <source>
        <dbReference type="Proteomes" id="UP001381693"/>
    </source>
</evidence>
<protein>
    <recommendedName>
        <fullName evidence="1">RNA helicase</fullName>
        <ecNumber evidence="1">3.6.4.13</ecNumber>
    </recommendedName>
</protein>
<dbReference type="SUPFAM" id="SSF90209">
    <property type="entry name" value="Ran binding protein zinc finger-like"/>
    <property type="match status" value="1"/>
</dbReference>
<keyword evidence="8 12" id="KW-0067">ATP-binding</keyword>
<evidence type="ECO:0000256" key="3">
    <source>
        <dbReference type="ARBA" id="ARBA00022741"/>
    </source>
</evidence>
<evidence type="ECO:0000256" key="11">
    <source>
        <dbReference type="PROSITE-ProRule" id="PRU00552"/>
    </source>
</evidence>
<feature type="region of interest" description="Disordered" evidence="13">
    <location>
        <begin position="125"/>
        <end position="206"/>
    </location>
</feature>
<dbReference type="SMART" id="SM00490">
    <property type="entry name" value="HELICc"/>
    <property type="match status" value="1"/>
</dbReference>
<dbReference type="EC" id="3.6.4.13" evidence="1"/>
<keyword evidence="19" id="KW-1185">Reference proteome</keyword>
<dbReference type="PROSITE" id="PS00039">
    <property type="entry name" value="DEAD_ATP_HELICASE"/>
    <property type="match status" value="1"/>
</dbReference>
<dbReference type="SMART" id="SM00487">
    <property type="entry name" value="DEXDc"/>
    <property type="match status" value="1"/>
</dbReference>
<dbReference type="FunFam" id="3.40.50.300:FF:000008">
    <property type="entry name" value="ATP-dependent RNA helicase RhlB"/>
    <property type="match status" value="1"/>
</dbReference>
<evidence type="ECO:0000259" key="14">
    <source>
        <dbReference type="PROSITE" id="PS50199"/>
    </source>
</evidence>
<dbReference type="InterPro" id="IPR000629">
    <property type="entry name" value="RNA-helicase_DEAD-box_CS"/>
</dbReference>
<keyword evidence="2" id="KW-0479">Metal-binding</keyword>
<evidence type="ECO:0000256" key="9">
    <source>
        <dbReference type="ARBA" id="ARBA00047984"/>
    </source>
</evidence>
<evidence type="ECO:0000313" key="18">
    <source>
        <dbReference type="EMBL" id="KAK7082691.1"/>
    </source>
</evidence>
<dbReference type="GO" id="GO:0003676">
    <property type="term" value="F:nucleic acid binding"/>
    <property type="evidence" value="ECO:0007669"/>
    <property type="project" value="InterPro"/>
</dbReference>
<keyword evidence="7" id="KW-0862">Zinc</keyword>
<evidence type="ECO:0000256" key="8">
    <source>
        <dbReference type="ARBA" id="ARBA00022840"/>
    </source>
</evidence>
<feature type="domain" description="Helicase ATP-binding" evidence="15">
    <location>
        <begin position="301"/>
        <end position="476"/>
    </location>
</feature>
<keyword evidence="5 12" id="KW-0378">Hydrolase</keyword>
<dbReference type="InterPro" id="IPR036443">
    <property type="entry name" value="Znf_RanBP2_sf"/>
</dbReference>
<feature type="compositionally biased region" description="Low complexity" evidence="13">
    <location>
        <begin position="57"/>
        <end position="66"/>
    </location>
</feature>
<organism evidence="18 19">
    <name type="scientific">Halocaridina rubra</name>
    <name type="common">Hawaiian red shrimp</name>
    <dbReference type="NCBI Taxonomy" id="373956"/>
    <lineage>
        <taxon>Eukaryota</taxon>
        <taxon>Metazoa</taxon>
        <taxon>Ecdysozoa</taxon>
        <taxon>Arthropoda</taxon>
        <taxon>Crustacea</taxon>
        <taxon>Multicrustacea</taxon>
        <taxon>Malacostraca</taxon>
        <taxon>Eumalacostraca</taxon>
        <taxon>Eucarida</taxon>
        <taxon>Decapoda</taxon>
        <taxon>Pleocyemata</taxon>
        <taxon>Caridea</taxon>
        <taxon>Atyoidea</taxon>
        <taxon>Atyidae</taxon>
        <taxon>Halocaridina</taxon>
    </lineage>
</organism>
<dbReference type="Pfam" id="PF00271">
    <property type="entry name" value="Helicase_C"/>
    <property type="match status" value="1"/>
</dbReference>
<feature type="region of interest" description="Disordered" evidence="13">
    <location>
        <begin position="1"/>
        <end position="102"/>
    </location>
</feature>
<evidence type="ECO:0000256" key="7">
    <source>
        <dbReference type="ARBA" id="ARBA00022833"/>
    </source>
</evidence>
<dbReference type="EMBL" id="JAXCGZ010003917">
    <property type="protein sequence ID" value="KAK7082691.1"/>
    <property type="molecule type" value="Genomic_DNA"/>
</dbReference>
<evidence type="ECO:0000256" key="1">
    <source>
        <dbReference type="ARBA" id="ARBA00012552"/>
    </source>
</evidence>
<evidence type="ECO:0000256" key="5">
    <source>
        <dbReference type="ARBA" id="ARBA00022801"/>
    </source>
</evidence>
<evidence type="ECO:0000256" key="12">
    <source>
        <dbReference type="RuleBase" id="RU000492"/>
    </source>
</evidence>
<feature type="domain" description="RanBP2-type" evidence="14">
    <location>
        <begin position="103"/>
        <end position="132"/>
    </location>
</feature>
<dbReference type="SMART" id="SM00547">
    <property type="entry name" value="ZnF_RBZ"/>
    <property type="match status" value="1"/>
</dbReference>
<dbReference type="GO" id="GO:0005524">
    <property type="term" value="F:ATP binding"/>
    <property type="evidence" value="ECO:0007669"/>
    <property type="project" value="UniProtKB-KW"/>
</dbReference>
<dbReference type="InterPro" id="IPR001650">
    <property type="entry name" value="Helicase_C-like"/>
</dbReference>
<dbReference type="InterPro" id="IPR014014">
    <property type="entry name" value="RNA_helicase_DEAD_Q_motif"/>
</dbReference>
<keyword evidence="6 12" id="KW-0347">Helicase</keyword>
<feature type="domain" description="DEAD-box RNA helicase Q" evidence="17">
    <location>
        <begin position="270"/>
        <end position="298"/>
    </location>
</feature>
<dbReference type="PROSITE" id="PS50199">
    <property type="entry name" value="ZF_RANBP2_2"/>
    <property type="match status" value="1"/>
</dbReference>
<dbReference type="GO" id="GO:0016787">
    <property type="term" value="F:hydrolase activity"/>
    <property type="evidence" value="ECO:0007669"/>
    <property type="project" value="UniProtKB-KW"/>
</dbReference>
<dbReference type="AlphaFoldDB" id="A0AAN8XGY5"/>
<evidence type="ECO:0000259" key="15">
    <source>
        <dbReference type="PROSITE" id="PS51192"/>
    </source>
</evidence>
<dbReference type="InterPro" id="IPR014001">
    <property type="entry name" value="Helicase_ATP-bd"/>
</dbReference>
<dbReference type="CDD" id="cd18787">
    <property type="entry name" value="SF2_C_DEAD"/>
    <property type="match status" value="1"/>
</dbReference>
<feature type="compositionally biased region" description="Polar residues" evidence="13">
    <location>
        <begin position="160"/>
        <end position="169"/>
    </location>
</feature>
<evidence type="ECO:0000256" key="10">
    <source>
        <dbReference type="PROSITE-ProRule" id="PRU00322"/>
    </source>
</evidence>
<feature type="compositionally biased region" description="Gly residues" evidence="13">
    <location>
        <begin position="76"/>
        <end position="91"/>
    </location>
</feature>
<dbReference type="PANTHER" id="PTHR47958">
    <property type="entry name" value="ATP-DEPENDENT RNA HELICASE DBP3"/>
    <property type="match status" value="1"/>
</dbReference>
<feature type="compositionally biased region" description="Low complexity" evidence="13">
    <location>
        <begin position="14"/>
        <end position="32"/>
    </location>
</feature>
<proteinExistence type="inferred from homology"/>
<evidence type="ECO:0000256" key="13">
    <source>
        <dbReference type="SAM" id="MobiDB-lite"/>
    </source>
</evidence>
<dbReference type="InterPro" id="IPR027417">
    <property type="entry name" value="P-loop_NTPase"/>
</dbReference>
<feature type="compositionally biased region" description="Basic and acidic residues" evidence="13">
    <location>
        <begin position="171"/>
        <end position="206"/>
    </location>
</feature>
<feature type="short sequence motif" description="Q motif" evidence="11">
    <location>
        <begin position="270"/>
        <end position="298"/>
    </location>
</feature>
<dbReference type="FunFam" id="3.40.50.300:FF:000079">
    <property type="entry name" value="probable ATP-dependent RNA helicase DDX17"/>
    <property type="match status" value="1"/>
</dbReference>
<evidence type="ECO:0000259" key="17">
    <source>
        <dbReference type="PROSITE" id="PS51195"/>
    </source>
</evidence>
<dbReference type="InterPro" id="IPR001876">
    <property type="entry name" value="Znf_RanBP2"/>
</dbReference>
<accession>A0AAN8XGY5</accession>
<dbReference type="Proteomes" id="UP001381693">
    <property type="component" value="Unassembled WGS sequence"/>
</dbReference>
<evidence type="ECO:0000256" key="6">
    <source>
        <dbReference type="ARBA" id="ARBA00022806"/>
    </source>
</evidence>
<dbReference type="Pfam" id="PF00270">
    <property type="entry name" value="DEAD"/>
    <property type="match status" value="1"/>
</dbReference>
<dbReference type="InterPro" id="IPR011545">
    <property type="entry name" value="DEAD/DEAH_box_helicase_dom"/>
</dbReference>
<dbReference type="SUPFAM" id="SSF52540">
    <property type="entry name" value="P-loop containing nucleoside triphosphate hydrolases"/>
    <property type="match status" value="1"/>
</dbReference>
<reference evidence="18 19" key="1">
    <citation type="submission" date="2023-11" db="EMBL/GenBank/DDBJ databases">
        <title>Halocaridina rubra genome assembly.</title>
        <authorList>
            <person name="Smith C."/>
        </authorList>
    </citation>
    <scope>NUCLEOTIDE SEQUENCE [LARGE SCALE GENOMIC DNA]</scope>
    <source>
        <strain evidence="18">EP-1</strain>
        <tissue evidence="18">Whole</tissue>
    </source>
</reference>
<dbReference type="Gene3D" id="4.10.1060.10">
    <property type="entry name" value="Zinc finger, RanBP2-type"/>
    <property type="match status" value="1"/>
</dbReference>
<dbReference type="PROSITE" id="PS01358">
    <property type="entry name" value="ZF_RANBP2_1"/>
    <property type="match status" value="1"/>
</dbReference>
<keyword evidence="4 10" id="KW-0863">Zinc-finger</keyword>
<name>A0AAN8XGY5_HALRR</name>
<sequence>MDKRPYSAVEESSDYSGNNSYSYSGSSRNDSSWGGYSRSDSYNRSGGGYNRSDGYDKSSGGYSRSDGYGRNDNFRGRGGGYASRGRGGNGGNRYQSGGYGQQNADNWQCSSCRFSNFGNRSSCYKCHTPKGDDTHEPRPKWGKSDDSSWSKPSWKDGSSRWGNSDGKSNSHSRDAGGHSWKDDDSWRNKDKKDSSNSGNKDELINWDDVQKNNEQYAKDRWGHLPEIVKNLYIEDPAVAGMTPEQVKDFREKNFGIEVKSSNPVPNPVQTFEQAFGTYPMIMAQIKRQGFEVPSPVQSQGWPILMQGIDMIGTAQTGTGKTLAFLLPALLHIVAQPTPRWERIGPTCLVLAPTRELAQQIEREVNKFEYENIRCVCIYGQGDKRNQIQKLNAMSEIVIATPGRLNDFADQGIVDLSGVSYLVLDEADRMLDMGFEPQVRKIVMHIRPDRQTILTSATWPKEVRALSSKLMKNPIHVIVGSLDLQAVDTITQNVIICSAEEKKDKLLDFLRKMKQGEKAIVFVGQKVTVDFLSTEIFEAGISVESMHGGRNQFDREYALRQLKTGRSKVLIATDVAARGIDIQDITHVFNYDCPKDMEEYVHRVGRTGRAGRSGESCTLMCREDWKVAGKLIDVLEKSDQKIPEELHNMKRRWQRAQAEKGSSGYRRNGSYGGGAMRNGWYAP</sequence>
<dbReference type="Gene3D" id="3.40.50.300">
    <property type="entry name" value="P-loop containing nucleotide triphosphate hydrolases"/>
    <property type="match status" value="2"/>
</dbReference>
<dbReference type="PROSITE" id="PS51195">
    <property type="entry name" value="Q_MOTIF"/>
    <property type="match status" value="1"/>
</dbReference>
<feature type="compositionally biased region" description="Basic and acidic residues" evidence="13">
    <location>
        <begin position="129"/>
        <end position="158"/>
    </location>
</feature>
<evidence type="ECO:0000256" key="2">
    <source>
        <dbReference type="ARBA" id="ARBA00022723"/>
    </source>
</evidence>
<gene>
    <name evidence="18" type="primary">DDX43</name>
    <name evidence="18" type="ORF">SK128_002556</name>
</gene>
<dbReference type="PROSITE" id="PS51192">
    <property type="entry name" value="HELICASE_ATP_BIND_1"/>
    <property type="match status" value="1"/>
</dbReference>
<dbReference type="GO" id="GO:0008270">
    <property type="term" value="F:zinc ion binding"/>
    <property type="evidence" value="ECO:0007669"/>
    <property type="project" value="UniProtKB-KW"/>
</dbReference>
<dbReference type="GO" id="GO:0003724">
    <property type="term" value="F:RNA helicase activity"/>
    <property type="evidence" value="ECO:0007669"/>
    <property type="project" value="UniProtKB-EC"/>
</dbReference>
<comment type="catalytic activity">
    <reaction evidence="9">
        <text>ATP + H2O = ADP + phosphate + H(+)</text>
        <dbReference type="Rhea" id="RHEA:13065"/>
        <dbReference type="ChEBI" id="CHEBI:15377"/>
        <dbReference type="ChEBI" id="CHEBI:15378"/>
        <dbReference type="ChEBI" id="CHEBI:30616"/>
        <dbReference type="ChEBI" id="CHEBI:43474"/>
        <dbReference type="ChEBI" id="CHEBI:456216"/>
        <dbReference type="EC" id="3.6.4.13"/>
    </reaction>
</comment>
<comment type="caution">
    <text evidence="18">The sequence shown here is derived from an EMBL/GenBank/DDBJ whole genome shotgun (WGS) entry which is preliminary data.</text>
</comment>
<keyword evidence="3 12" id="KW-0547">Nucleotide-binding</keyword>
<dbReference type="PROSITE" id="PS51194">
    <property type="entry name" value="HELICASE_CTER"/>
    <property type="match status" value="1"/>
</dbReference>
<feature type="domain" description="Helicase C-terminal" evidence="16">
    <location>
        <begin position="504"/>
        <end position="649"/>
    </location>
</feature>
<comment type="similarity">
    <text evidence="12">Belongs to the DEAD box helicase family.</text>
</comment>
<evidence type="ECO:0000259" key="16">
    <source>
        <dbReference type="PROSITE" id="PS51194"/>
    </source>
</evidence>